<evidence type="ECO:0000256" key="8">
    <source>
        <dbReference type="SAM" id="Phobius"/>
    </source>
</evidence>
<keyword evidence="6 8" id="KW-1133">Transmembrane helix</keyword>
<feature type="transmembrane region" description="Helical" evidence="8">
    <location>
        <begin position="89"/>
        <end position="111"/>
    </location>
</feature>
<dbReference type="InterPro" id="IPR011701">
    <property type="entry name" value="MFS"/>
</dbReference>
<evidence type="ECO:0000259" key="9">
    <source>
        <dbReference type="PROSITE" id="PS50850"/>
    </source>
</evidence>
<keyword evidence="7 8" id="KW-0472">Membrane</keyword>
<dbReference type="NCBIfam" id="TIGR00711">
    <property type="entry name" value="efflux_EmrB"/>
    <property type="match status" value="1"/>
</dbReference>
<feature type="transmembrane region" description="Helical" evidence="8">
    <location>
        <begin position="194"/>
        <end position="216"/>
    </location>
</feature>
<feature type="transmembrane region" description="Helical" evidence="8">
    <location>
        <begin position="401"/>
        <end position="419"/>
    </location>
</feature>
<dbReference type="AlphaFoldDB" id="A0A1J5P6E1"/>
<dbReference type="PANTHER" id="PTHR42718:SF9">
    <property type="entry name" value="MAJOR FACILITATOR SUPERFAMILY MULTIDRUG TRANSPORTER MFSC"/>
    <property type="match status" value="1"/>
</dbReference>
<organism evidence="10">
    <name type="scientific">mine drainage metagenome</name>
    <dbReference type="NCBI Taxonomy" id="410659"/>
    <lineage>
        <taxon>unclassified sequences</taxon>
        <taxon>metagenomes</taxon>
        <taxon>ecological metagenomes</taxon>
    </lineage>
</organism>
<dbReference type="InterPro" id="IPR020846">
    <property type="entry name" value="MFS_dom"/>
</dbReference>
<protein>
    <submittedName>
        <fullName evidence="10">Multidrug export protein EmrB</fullName>
    </submittedName>
</protein>
<dbReference type="InterPro" id="IPR004638">
    <property type="entry name" value="EmrB-like"/>
</dbReference>
<dbReference type="PANTHER" id="PTHR42718">
    <property type="entry name" value="MAJOR FACILITATOR SUPERFAMILY MULTIDRUG TRANSPORTER MFSC"/>
    <property type="match status" value="1"/>
</dbReference>
<keyword evidence="5 8" id="KW-0812">Transmembrane</keyword>
<dbReference type="PROSITE" id="PS50850">
    <property type="entry name" value="MFS"/>
    <property type="match status" value="1"/>
</dbReference>
<accession>A0A1J5P6E1</accession>
<evidence type="ECO:0000256" key="6">
    <source>
        <dbReference type="ARBA" id="ARBA00022989"/>
    </source>
</evidence>
<evidence type="ECO:0000256" key="7">
    <source>
        <dbReference type="ARBA" id="ARBA00023136"/>
    </source>
</evidence>
<proteinExistence type="inferred from homology"/>
<evidence type="ECO:0000256" key="2">
    <source>
        <dbReference type="ARBA" id="ARBA00008537"/>
    </source>
</evidence>
<keyword evidence="3" id="KW-0813">Transport</keyword>
<evidence type="ECO:0000313" key="10">
    <source>
        <dbReference type="EMBL" id="OIQ66778.1"/>
    </source>
</evidence>
<dbReference type="GO" id="GO:0005886">
    <property type="term" value="C:plasma membrane"/>
    <property type="evidence" value="ECO:0007669"/>
    <property type="project" value="UniProtKB-SubCell"/>
</dbReference>
<comment type="caution">
    <text evidence="10">The sequence shown here is derived from an EMBL/GenBank/DDBJ whole genome shotgun (WGS) entry which is preliminary data.</text>
</comment>
<dbReference type="GO" id="GO:0022857">
    <property type="term" value="F:transmembrane transporter activity"/>
    <property type="evidence" value="ECO:0007669"/>
    <property type="project" value="InterPro"/>
</dbReference>
<evidence type="ECO:0000256" key="5">
    <source>
        <dbReference type="ARBA" id="ARBA00022692"/>
    </source>
</evidence>
<dbReference type="SUPFAM" id="SSF103473">
    <property type="entry name" value="MFS general substrate transporter"/>
    <property type="match status" value="1"/>
</dbReference>
<dbReference type="EMBL" id="MLJW01006369">
    <property type="protein sequence ID" value="OIQ66778.1"/>
    <property type="molecule type" value="Genomic_DNA"/>
</dbReference>
<dbReference type="Pfam" id="PF07690">
    <property type="entry name" value="MFS_1"/>
    <property type="match status" value="1"/>
</dbReference>
<sequence length="437" mass="48001">MKVFLASILLFTLFSFLCGQAGSIEILILFRVLQGASAGPMIPLSQTLLLSSYKPQRAGMAIAMWSMTTLVAPIMGPLLGGWITDNISWPWIFYINVPVGLLAAMVTLSIYARRETPIRKLPIDWTGLGLLVIWVGSLQIMLDKGQELDWFGSRVIIALAVAAVVGFVLFLIWEIHDDHPVVDLTLFKIPNFTLGTIMLALAYGMFFGSLVLLPLWLQEFVGYTATDAGEVLAWVGLFALMLSPILGRYMSLVDTRWITTFSFLVFALVFWLRSQFTTGDSYWDYSIPTVIQGIATATFFIPLLGIILGGLPAHRIPAASGLSNFARITAGSFGTSIYTTWWTDRADLHHEQLVSHIYAGNPVTSPVIQGMQAQGFSYEQALVVINRLIDQQAYTIAVDEMFRLSAWLFLGLIVLVWLVKPRRGGAGGGGDAAAGAH</sequence>
<evidence type="ECO:0000256" key="1">
    <source>
        <dbReference type="ARBA" id="ARBA00004651"/>
    </source>
</evidence>
<comment type="similarity">
    <text evidence="2">Belongs to the major facilitator superfamily. EmrB family.</text>
</comment>
<dbReference type="Gene3D" id="1.20.1250.20">
    <property type="entry name" value="MFS general substrate transporter like domains"/>
    <property type="match status" value="1"/>
</dbReference>
<feature type="transmembrane region" description="Helical" evidence="8">
    <location>
        <begin position="294"/>
        <end position="313"/>
    </location>
</feature>
<name>A0A1J5P6E1_9ZZZZ</name>
<feature type="transmembrane region" description="Helical" evidence="8">
    <location>
        <begin position="154"/>
        <end position="173"/>
    </location>
</feature>
<reference evidence="10" key="1">
    <citation type="submission" date="2016-10" db="EMBL/GenBank/DDBJ databases">
        <title>Sequence of Gallionella enrichment culture.</title>
        <authorList>
            <person name="Poehlein A."/>
            <person name="Muehling M."/>
            <person name="Daniel R."/>
        </authorList>
    </citation>
    <scope>NUCLEOTIDE SEQUENCE</scope>
</reference>
<evidence type="ECO:0000256" key="3">
    <source>
        <dbReference type="ARBA" id="ARBA00022448"/>
    </source>
</evidence>
<keyword evidence="4" id="KW-1003">Cell membrane</keyword>
<feature type="domain" description="Major facilitator superfamily (MFS) profile" evidence="9">
    <location>
        <begin position="1"/>
        <end position="423"/>
    </location>
</feature>
<feature type="transmembrane region" description="Helical" evidence="8">
    <location>
        <begin position="62"/>
        <end position="83"/>
    </location>
</feature>
<dbReference type="InterPro" id="IPR036259">
    <property type="entry name" value="MFS_trans_sf"/>
</dbReference>
<comment type="subcellular location">
    <subcellularLocation>
        <location evidence="1">Cell membrane</location>
        <topology evidence="1">Multi-pass membrane protein</topology>
    </subcellularLocation>
</comment>
<dbReference type="Gene3D" id="1.20.1720.10">
    <property type="entry name" value="Multidrug resistance protein D"/>
    <property type="match status" value="1"/>
</dbReference>
<feature type="transmembrane region" description="Helical" evidence="8">
    <location>
        <begin position="257"/>
        <end position="274"/>
    </location>
</feature>
<evidence type="ECO:0000256" key="4">
    <source>
        <dbReference type="ARBA" id="ARBA00022475"/>
    </source>
</evidence>
<gene>
    <name evidence="10" type="primary">emrB_24</name>
    <name evidence="10" type="ORF">GALL_516500</name>
</gene>
<feature type="transmembrane region" description="Helical" evidence="8">
    <location>
        <begin position="231"/>
        <end position="250"/>
    </location>
</feature>